<dbReference type="SUPFAM" id="SSF48452">
    <property type="entry name" value="TPR-like"/>
    <property type="match status" value="1"/>
</dbReference>
<comment type="caution">
    <text evidence="2">The sequence shown here is derived from an EMBL/GenBank/DDBJ whole genome shotgun (WGS) entry which is preliminary data.</text>
</comment>
<gene>
    <name evidence="2" type="ORF">FNM00_12940</name>
</gene>
<dbReference type="EMBL" id="VLNT01000010">
    <property type="protein sequence ID" value="TSD62270.1"/>
    <property type="molecule type" value="Genomic_DNA"/>
</dbReference>
<evidence type="ECO:0000259" key="1">
    <source>
        <dbReference type="Pfam" id="PF12688"/>
    </source>
</evidence>
<proteinExistence type="predicted"/>
<dbReference type="AlphaFoldDB" id="A0A554S7D6"/>
<organism evidence="2 3">
    <name type="scientific">Aeromicrobium piscarium</name>
    <dbReference type="NCBI Taxonomy" id="2590901"/>
    <lineage>
        <taxon>Bacteria</taxon>
        <taxon>Bacillati</taxon>
        <taxon>Actinomycetota</taxon>
        <taxon>Actinomycetes</taxon>
        <taxon>Propionibacteriales</taxon>
        <taxon>Nocardioidaceae</taxon>
        <taxon>Aeromicrobium</taxon>
    </lineage>
</organism>
<protein>
    <submittedName>
        <fullName evidence="2">Tetratricopeptide repeat protein</fullName>
    </submittedName>
</protein>
<name>A0A554S7D6_9ACTN</name>
<dbReference type="InterPro" id="IPR041656">
    <property type="entry name" value="TPR_5"/>
</dbReference>
<keyword evidence="3" id="KW-1185">Reference proteome</keyword>
<reference evidence="2 3" key="1">
    <citation type="submission" date="2019-07" db="EMBL/GenBank/DDBJ databases">
        <authorList>
            <person name="Zhao L.H."/>
        </authorList>
    </citation>
    <scope>NUCLEOTIDE SEQUENCE [LARGE SCALE GENOMIC DNA]</scope>
    <source>
        <strain evidence="2 3">Co35</strain>
    </source>
</reference>
<accession>A0A554S7D6</accession>
<dbReference type="Pfam" id="PF12688">
    <property type="entry name" value="TPR_5"/>
    <property type="match status" value="1"/>
</dbReference>
<feature type="domain" description="Tetratrico peptide repeat group 5" evidence="1">
    <location>
        <begin position="13"/>
        <end position="129"/>
    </location>
</feature>
<sequence>MEMLVARRPEGDPIALYELASVHDFLDRPSDAVPLYRQALTGGLDVEREQRASVQLASSLRVLGRTDEAVGVLTRLEPSPVVGGARDAFLALALHDQGRGGEALRVALHALAPTLPEYGAAIERYADALVDD</sequence>
<dbReference type="Proteomes" id="UP000316988">
    <property type="component" value="Unassembled WGS sequence"/>
</dbReference>
<dbReference type="InterPro" id="IPR011990">
    <property type="entry name" value="TPR-like_helical_dom_sf"/>
</dbReference>
<dbReference type="Gene3D" id="1.25.40.10">
    <property type="entry name" value="Tetratricopeptide repeat domain"/>
    <property type="match status" value="1"/>
</dbReference>
<evidence type="ECO:0000313" key="2">
    <source>
        <dbReference type="EMBL" id="TSD62270.1"/>
    </source>
</evidence>
<dbReference type="OrthoDB" id="193829at2"/>
<evidence type="ECO:0000313" key="3">
    <source>
        <dbReference type="Proteomes" id="UP000316988"/>
    </source>
</evidence>